<dbReference type="CDD" id="cd05260">
    <property type="entry name" value="GDP_MD_SDR_e"/>
    <property type="match status" value="1"/>
</dbReference>
<dbReference type="GO" id="GO:0042351">
    <property type="term" value="P:'de novo' GDP-L-fucose biosynthetic process"/>
    <property type="evidence" value="ECO:0007669"/>
    <property type="project" value="TreeGrafter"/>
</dbReference>
<evidence type="ECO:0000256" key="3">
    <source>
        <dbReference type="ARBA" id="ARBA00011989"/>
    </source>
</evidence>
<name>A0A6C0AMJ4_9ZZZZ</name>
<dbReference type="Pfam" id="PF16363">
    <property type="entry name" value="GDP_Man_Dehyd"/>
    <property type="match status" value="1"/>
</dbReference>
<dbReference type="PANTHER" id="PTHR43715">
    <property type="entry name" value="GDP-MANNOSE 4,6-DEHYDRATASE"/>
    <property type="match status" value="1"/>
</dbReference>
<dbReference type="EC" id="4.2.1.47" evidence="3"/>
<evidence type="ECO:0000256" key="4">
    <source>
        <dbReference type="ARBA" id="ARBA00023239"/>
    </source>
</evidence>
<dbReference type="EMBL" id="MN740722">
    <property type="protein sequence ID" value="QHS80836.1"/>
    <property type="molecule type" value="Genomic_DNA"/>
</dbReference>
<comment type="similarity">
    <text evidence="2">Belongs to the NAD(P)-dependent epimerase/dehydratase family. GDP-mannose 4,6-dehydratase subfamily.</text>
</comment>
<keyword evidence="4" id="KW-0456">Lyase</keyword>
<dbReference type="InterPro" id="IPR006368">
    <property type="entry name" value="GDP_Man_deHydtase"/>
</dbReference>
<evidence type="ECO:0000259" key="5">
    <source>
        <dbReference type="Pfam" id="PF16363"/>
    </source>
</evidence>
<dbReference type="AlphaFoldDB" id="A0A6C0AMJ4"/>
<comment type="cofactor">
    <cofactor evidence="1">
        <name>NADP(+)</name>
        <dbReference type="ChEBI" id="CHEBI:58349"/>
    </cofactor>
</comment>
<dbReference type="InterPro" id="IPR016040">
    <property type="entry name" value="NAD(P)-bd_dom"/>
</dbReference>
<organism evidence="6">
    <name type="scientific">viral metagenome</name>
    <dbReference type="NCBI Taxonomy" id="1070528"/>
    <lineage>
        <taxon>unclassified sequences</taxon>
        <taxon>metagenomes</taxon>
        <taxon>organismal metagenomes</taxon>
    </lineage>
</organism>
<dbReference type="FunFam" id="3.40.50.720:FF:000924">
    <property type="entry name" value="GDP-mannose 4,6 dehydratase"/>
    <property type="match status" value="1"/>
</dbReference>
<sequence>MQLSKEELNKTWLLTGACGQDSSLMFDLLLEKGYINLHGTMRRSATFNTQNIDHIFDKLKLHYCDLTDPMNVHNIIAKVRPDYIVHFGAMSHVKVSHDLENYTFQTNTLGTLSILQSVRSLGLEKTCKIYSASTSEIFGNITDGSFKLNEDSPQNPCSVYAISKYAAQQLCNMYRDAYGMFVVNSLLFNHEGPRRGHTFVTQKIADYAAKYVVSEDLKPLQLGNLNARRDWGSAKFYMEAVYKMLQQEKPENFVIATGETHSVREFVELAFSEIGIEVEWKGEGVNEVGIKKGTGETIVQVNSKYYRDIDIECLIGDASKAKRILGWTYDLEFKDLVKEMVLAAKERLIR</sequence>
<dbReference type="GO" id="GO:0008446">
    <property type="term" value="F:GDP-mannose 4,6-dehydratase activity"/>
    <property type="evidence" value="ECO:0007669"/>
    <property type="project" value="UniProtKB-EC"/>
</dbReference>
<evidence type="ECO:0000313" key="6">
    <source>
        <dbReference type="EMBL" id="QHS80836.1"/>
    </source>
</evidence>
<evidence type="ECO:0000256" key="2">
    <source>
        <dbReference type="ARBA" id="ARBA00009263"/>
    </source>
</evidence>
<protein>
    <recommendedName>
        <fullName evidence="3">GDP-mannose 4,6-dehydratase</fullName>
        <ecNumber evidence="3">4.2.1.47</ecNumber>
    </recommendedName>
</protein>
<accession>A0A6C0AMJ4</accession>
<dbReference type="PANTHER" id="PTHR43715:SF1">
    <property type="entry name" value="GDP-MANNOSE 4,6 DEHYDRATASE"/>
    <property type="match status" value="1"/>
</dbReference>
<evidence type="ECO:0000256" key="1">
    <source>
        <dbReference type="ARBA" id="ARBA00001937"/>
    </source>
</evidence>
<dbReference type="SUPFAM" id="SSF51735">
    <property type="entry name" value="NAD(P)-binding Rossmann-fold domains"/>
    <property type="match status" value="1"/>
</dbReference>
<proteinExistence type="inferred from homology"/>
<dbReference type="InterPro" id="IPR036291">
    <property type="entry name" value="NAD(P)-bd_dom_sf"/>
</dbReference>
<feature type="domain" description="NAD(P)-binding" evidence="5">
    <location>
        <begin position="13"/>
        <end position="340"/>
    </location>
</feature>
<dbReference type="Gene3D" id="3.90.25.10">
    <property type="entry name" value="UDP-galactose 4-epimerase, domain 1"/>
    <property type="match status" value="1"/>
</dbReference>
<reference evidence="6" key="1">
    <citation type="journal article" date="2020" name="Nature">
        <title>Giant virus diversity and host interactions through global metagenomics.</title>
        <authorList>
            <person name="Schulz F."/>
            <person name="Roux S."/>
            <person name="Paez-Espino D."/>
            <person name="Jungbluth S."/>
            <person name="Walsh D.A."/>
            <person name="Denef V.J."/>
            <person name="McMahon K.D."/>
            <person name="Konstantinidis K.T."/>
            <person name="Eloe-Fadrosh E.A."/>
            <person name="Kyrpides N.C."/>
            <person name="Woyke T."/>
        </authorList>
    </citation>
    <scope>NUCLEOTIDE SEQUENCE</scope>
    <source>
        <strain evidence="6">GVMAG-S-1091796-13</strain>
    </source>
</reference>
<dbReference type="Gene3D" id="3.40.50.720">
    <property type="entry name" value="NAD(P)-binding Rossmann-like Domain"/>
    <property type="match status" value="1"/>
</dbReference>